<organism evidence="2 3">
    <name type="scientific">Dioscorea cayennensis subsp. rotundata</name>
    <name type="common">White Guinea yam</name>
    <name type="synonym">Dioscorea rotundata</name>
    <dbReference type="NCBI Taxonomy" id="55577"/>
    <lineage>
        <taxon>Eukaryota</taxon>
        <taxon>Viridiplantae</taxon>
        <taxon>Streptophyta</taxon>
        <taxon>Embryophyta</taxon>
        <taxon>Tracheophyta</taxon>
        <taxon>Spermatophyta</taxon>
        <taxon>Magnoliopsida</taxon>
        <taxon>Liliopsida</taxon>
        <taxon>Dioscoreales</taxon>
        <taxon>Dioscoreaceae</taxon>
        <taxon>Dioscorea</taxon>
    </lineage>
</organism>
<dbReference type="PANTHER" id="PTHR35132">
    <property type="entry name" value="SERINE/ARGININE REPETITIVE MATRIX-LIKE PROTEIN"/>
    <property type="match status" value="1"/>
</dbReference>
<feature type="compositionally biased region" description="Low complexity" evidence="1">
    <location>
        <begin position="141"/>
        <end position="154"/>
    </location>
</feature>
<name>A0AB40B8F9_DIOCR</name>
<sequence>MECSLEEEEEERQNTGRKSKEYCSSPEFEFWMVNNPSMPEPNLLTADELFSDGVLLPLHLLSSHPPPPSPQPPPPSTDHSPSILSMPTSSSSSSSPSSSKRWKDIFRVSDKKPDDKKDKKSSSGAGGGGTTELNIHIWPFSRSRSAGTASSGRAKPASTTRKSSSAPCSRSNSAGRKWTASPGRAAGVPVGRTSPVWQFRRPPGKVTEQKIKSGIRGLNLNVNTCIGYSRTQVSCRGDGKRRNTSGDGIKGDVSNTGSLFSLRTLFSKKVY</sequence>
<dbReference type="AlphaFoldDB" id="A0AB40B8F9"/>
<dbReference type="PANTHER" id="PTHR35132:SF1">
    <property type="entry name" value="SERINE_ARGININE REPETITIVE MATRIX-LIKE PROTEIN"/>
    <property type="match status" value="1"/>
</dbReference>
<feature type="compositionally biased region" description="Basic and acidic residues" evidence="1">
    <location>
        <begin position="12"/>
        <end position="21"/>
    </location>
</feature>
<accession>A0AB40B8F9</accession>
<feature type="compositionally biased region" description="Basic and acidic residues" evidence="1">
    <location>
        <begin position="101"/>
        <end position="121"/>
    </location>
</feature>
<evidence type="ECO:0000313" key="2">
    <source>
        <dbReference type="Proteomes" id="UP001515500"/>
    </source>
</evidence>
<feature type="compositionally biased region" description="Low complexity" evidence="1">
    <location>
        <begin position="77"/>
        <end position="99"/>
    </location>
</feature>
<feature type="compositionally biased region" description="Pro residues" evidence="1">
    <location>
        <begin position="64"/>
        <end position="76"/>
    </location>
</feature>
<proteinExistence type="predicted"/>
<feature type="region of interest" description="Disordered" evidence="1">
    <location>
        <begin position="58"/>
        <end position="204"/>
    </location>
</feature>
<evidence type="ECO:0000256" key="1">
    <source>
        <dbReference type="SAM" id="MobiDB-lite"/>
    </source>
</evidence>
<feature type="compositionally biased region" description="Low complexity" evidence="1">
    <location>
        <begin position="163"/>
        <end position="173"/>
    </location>
</feature>
<dbReference type="GeneID" id="120260192"/>
<feature type="compositionally biased region" description="Acidic residues" evidence="1">
    <location>
        <begin position="1"/>
        <end position="11"/>
    </location>
</feature>
<keyword evidence="2" id="KW-1185">Reference proteome</keyword>
<evidence type="ECO:0000313" key="3">
    <source>
        <dbReference type="RefSeq" id="XP_039123565.1"/>
    </source>
</evidence>
<protein>
    <submittedName>
        <fullName evidence="3">Trinucleotide repeat-containing gene 18 protein-like</fullName>
    </submittedName>
</protein>
<reference evidence="3" key="1">
    <citation type="submission" date="2025-08" db="UniProtKB">
        <authorList>
            <consortium name="RefSeq"/>
        </authorList>
    </citation>
    <scope>IDENTIFICATION</scope>
</reference>
<feature type="region of interest" description="Disordered" evidence="1">
    <location>
        <begin position="1"/>
        <end position="21"/>
    </location>
</feature>
<gene>
    <name evidence="3" type="primary">LOC120260192</name>
</gene>
<dbReference type="Proteomes" id="UP001515500">
    <property type="component" value="Chromosome 5"/>
</dbReference>
<dbReference type="RefSeq" id="XP_039123565.1">
    <property type="nucleotide sequence ID" value="XM_039267631.1"/>
</dbReference>